<dbReference type="HOGENOM" id="CLU_1715716_0_0_1"/>
<evidence type="ECO:0000256" key="1">
    <source>
        <dbReference type="SAM" id="MobiDB-lite"/>
    </source>
</evidence>
<reference evidence="3" key="1">
    <citation type="journal article" date="2011" name="Nat. Genet.">
        <title>The Arabidopsis lyrata genome sequence and the basis of rapid genome size change.</title>
        <authorList>
            <person name="Hu T.T."/>
            <person name="Pattyn P."/>
            <person name="Bakker E.G."/>
            <person name="Cao J."/>
            <person name="Cheng J.-F."/>
            <person name="Clark R.M."/>
            <person name="Fahlgren N."/>
            <person name="Fawcett J.A."/>
            <person name="Grimwood J."/>
            <person name="Gundlach H."/>
            <person name="Haberer G."/>
            <person name="Hollister J.D."/>
            <person name="Ossowski S."/>
            <person name="Ottilar R.P."/>
            <person name="Salamov A.A."/>
            <person name="Schneeberger K."/>
            <person name="Spannagl M."/>
            <person name="Wang X."/>
            <person name="Yang L."/>
            <person name="Nasrallah M.E."/>
            <person name="Bergelson J."/>
            <person name="Carrington J.C."/>
            <person name="Gaut B.S."/>
            <person name="Schmutz J."/>
            <person name="Mayer K.F.X."/>
            <person name="Van de Peer Y."/>
            <person name="Grigoriev I.V."/>
            <person name="Nordborg M."/>
            <person name="Weigel D."/>
            <person name="Guo Y.-L."/>
        </authorList>
    </citation>
    <scope>NUCLEOTIDE SEQUENCE [LARGE SCALE GENOMIC DNA]</scope>
    <source>
        <strain evidence="3">cv. MN47</strain>
    </source>
</reference>
<evidence type="ECO:0000313" key="2">
    <source>
        <dbReference type="EMBL" id="EFH67283.1"/>
    </source>
</evidence>
<dbReference type="Proteomes" id="UP000008694">
    <property type="component" value="Unassembled WGS sequence"/>
</dbReference>
<dbReference type="Gramene" id="Al_scaffold_0001_3375">
    <property type="protein sequence ID" value="Al_scaffold_0001_3375"/>
    <property type="gene ID" value="Al_scaffold_0001_3375"/>
</dbReference>
<feature type="compositionally biased region" description="Acidic residues" evidence="1">
    <location>
        <begin position="48"/>
        <end position="60"/>
    </location>
</feature>
<feature type="compositionally biased region" description="Low complexity" evidence="1">
    <location>
        <begin position="131"/>
        <end position="140"/>
    </location>
</feature>
<name>D7KIE9_ARALL</name>
<gene>
    <name evidence="2" type="ORF">ARALYDRAFT_681052</name>
</gene>
<dbReference type="AlphaFoldDB" id="D7KIE9"/>
<proteinExistence type="predicted"/>
<accession>D7KIE9</accession>
<keyword evidence="3" id="KW-1185">Reference proteome</keyword>
<dbReference type="EMBL" id="GL348713">
    <property type="protein sequence ID" value="EFH67283.1"/>
    <property type="molecule type" value="Genomic_DNA"/>
</dbReference>
<sequence>MEQNDQACNEEAIFVDESPKRKVFSKFTLLQIKKPYYPWRTVSTISSETEDAEVDDEDVGGEGKSGVFATETGEDGEESGTEDKISRSGGDLDGVDKADGAVASGVMAASSLEEDNNGEVEVRPNGESNASRKSSSSRSRCMNGVVVNLGVET</sequence>
<feature type="compositionally biased region" description="Low complexity" evidence="1">
    <location>
        <begin position="100"/>
        <end position="111"/>
    </location>
</feature>
<feature type="region of interest" description="Disordered" evidence="1">
    <location>
        <begin position="45"/>
        <end position="153"/>
    </location>
</feature>
<organism evidence="3">
    <name type="scientific">Arabidopsis lyrata subsp. lyrata</name>
    <name type="common">Lyre-leaved rock-cress</name>
    <dbReference type="NCBI Taxonomy" id="81972"/>
    <lineage>
        <taxon>Eukaryota</taxon>
        <taxon>Viridiplantae</taxon>
        <taxon>Streptophyta</taxon>
        <taxon>Embryophyta</taxon>
        <taxon>Tracheophyta</taxon>
        <taxon>Spermatophyta</taxon>
        <taxon>Magnoliopsida</taxon>
        <taxon>eudicotyledons</taxon>
        <taxon>Gunneridae</taxon>
        <taxon>Pentapetalae</taxon>
        <taxon>rosids</taxon>
        <taxon>malvids</taxon>
        <taxon>Brassicales</taxon>
        <taxon>Brassicaceae</taxon>
        <taxon>Camelineae</taxon>
        <taxon>Arabidopsis</taxon>
    </lineage>
</organism>
<protein>
    <submittedName>
        <fullName evidence="2">Predicted protein</fullName>
    </submittedName>
</protein>
<evidence type="ECO:0000313" key="3">
    <source>
        <dbReference type="Proteomes" id="UP000008694"/>
    </source>
</evidence>